<dbReference type="SUPFAM" id="SSF103657">
    <property type="entry name" value="BAR/IMD domain-like"/>
    <property type="match status" value="1"/>
</dbReference>
<dbReference type="PANTHER" id="PTHR23180:SF160">
    <property type="entry name" value="ADP-RIBOSYLATION FACTOR GTPASE-ACTIVATING PROTEIN EFFECTOR PROTEIN 1"/>
    <property type="match status" value="1"/>
</dbReference>
<dbReference type="Proteomes" id="UP000631114">
    <property type="component" value="Unassembled WGS sequence"/>
</dbReference>
<keyword evidence="1" id="KW-0479">Metal-binding</keyword>
<evidence type="ECO:0000256" key="1">
    <source>
        <dbReference type="ARBA" id="ARBA00022723"/>
    </source>
</evidence>
<dbReference type="InterPro" id="IPR027267">
    <property type="entry name" value="AH/BAR_dom_sf"/>
</dbReference>
<dbReference type="Gene3D" id="1.20.1270.60">
    <property type="entry name" value="Arfaptin homology (AH) domain/BAR domain"/>
    <property type="match status" value="1"/>
</dbReference>
<organism evidence="3 4">
    <name type="scientific">Coptis chinensis</name>
    <dbReference type="NCBI Taxonomy" id="261450"/>
    <lineage>
        <taxon>Eukaryota</taxon>
        <taxon>Viridiplantae</taxon>
        <taxon>Streptophyta</taxon>
        <taxon>Embryophyta</taxon>
        <taxon>Tracheophyta</taxon>
        <taxon>Spermatophyta</taxon>
        <taxon>Magnoliopsida</taxon>
        <taxon>Ranunculales</taxon>
        <taxon>Ranunculaceae</taxon>
        <taxon>Coptidoideae</taxon>
        <taxon>Coptis</taxon>
    </lineage>
</organism>
<comment type="caution">
    <text evidence="3">The sequence shown here is derived from an EMBL/GenBank/DDBJ whole genome shotgun (WGS) entry which is preliminary data.</text>
</comment>
<dbReference type="GO" id="GO:0046872">
    <property type="term" value="F:metal ion binding"/>
    <property type="evidence" value="ECO:0007669"/>
    <property type="project" value="UniProtKB-KW"/>
</dbReference>
<dbReference type="EMBL" id="JADFTS010000007">
    <property type="protein sequence ID" value="KAF9595641.1"/>
    <property type="molecule type" value="Genomic_DNA"/>
</dbReference>
<reference evidence="3 4" key="1">
    <citation type="submission" date="2020-10" db="EMBL/GenBank/DDBJ databases">
        <title>The Coptis chinensis genome and diversification of protoberbering-type alkaloids.</title>
        <authorList>
            <person name="Wang B."/>
            <person name="Shu S."/>
            <person name="Song C."/>
            <person name="Liu Y."/>
        </authorList>
    </citation>
    <scope>NUCLEOTIDE SEQUENCE [LARGE SCALE GENOMIC DNA]</scope>
    <source>
        <strain evidence="3">HL-2020</strain>
        <tissue evidence="3">Leaf</tissue>
    </source>
</reference>
<dbReference type="OrthoDB" id="298344at2759"/>
<proteinExistence type="predicted"/>
<protein>
    <submittedName>
        <fullName evidence="3">Uncharacterized protein</fullName>
    </submittedName>
</protein>
<dbReference type="GO" id="GO:0005096">
    <property type="term" value="F:GTPase activator activity"/>
    <property type="evidence" value="ECO:0007669"/>
    <property type="project" value="InterPro"/>
</dbReference>
<evidence type="ECO:0000313" key="3">
    <source>
        <dbReference type="EMBL" id="KAF9595641.1"/>
    </source>
</evidence>
<gene>
    <name evidence="3" type="ORF">IFM89_001542</name>
</gene>
<dbReference type="PANTHER" id="PTHR23180">
    <property type="entry name" value="CENTAURIN/ARF"/>
    <property type="match status" value="1"/>
</dbReference>
<sequence>MELGVGVFWTYKLQNATPVSYTEVREKRTNKEDDLLGPLVGEGLRPEIYTEEHEKLLGTCGSTWDLFVDGYTKDGKFLESVSGTMDAHLRYFKQGYELLHQMEPYINQPGFSRVTSVLLWSVTLRGQVFETGEAVAIKKVLQDKRYKTENSKLSFT</sequence>
<evidence type="ECO:0000256" key="2">
    <source>
        <dbReference type="ARBA" id="ARBA00022833"/>
    </source>
</evidence>
<keyword evidence="2" id="KW-0862">Zinc</keyword>
<evidence type="ECO:0000313" key="4">
    <source>
        <dbReference type="Proteomes" id="UP000631114"/>
    </source>
</evidence>
<accession>A0A835HAB7</accession>
<keyword evidence="4" id="KW-1185">Reference proteome</keyword>
<dbReference type="InterPro" id="IPR045258">
    <property type="entry name" value="ACAP1/2/3-like"/>
</dbReference>
<name>A0A835HAB7_9MAGN</name>
<dbReference type="AlphaFoldDB" id="A0A835HAB7"/>